<organism evidence="1 2">
    <name type="scientific">Varanus komodoensis</name>
    <name type="common">Komodo dragon</name>
    <dbReference type="NCBI Taxonomy" id="61221"/>
    <lineage>
        <taxon>Eukaryota</taxon>
        <taxon>Metazoa</taxon>
        <taxon>Chordata</taxon>
        <taxon>Craniata</taxon>
        <taxon>Vertebrata</taxon>
        <taxon>Euteleostomi</taxon>
        <taxon>Lepidosauria</taxon>
        <taxon>Squamata</taxon>
        <taxon>Bifurcata</taxon>
        <taxon>Unidentata</taxon>
        <taxon>Episquamata</taxon>
        <taxon>Toxicofera</taxon>
        <taxon>Anguimorpha</taxon>
        <taxon>Paleoanguimorpha</taxon>
        <taxon>Varanoidea</taxon>
        <taxon>Varanidae</taxon>
        <taxon>Varanus</taxon>
    </lineage>
</organism>
<dbReference type="Gene3D" id="1.20.58.1520">
    <property type="match status" value="1"/>
</dbReference>
<accession>A0A8D2LEJ8</accession>
<sequence>MPFRSCPAFPALQGASQAAKPPPAHDAPLHELYQRILAPLSLFPAAHSRVRASLPERAGSAAASAQKPVPVPMSLTALLQMVKARMQLGPGPPEQQQQRLFREIILTEVRRVFKDVQRSLPDPAFGAQTNRELYQRLIVYIGLVCQHLFLHYLRLIEHHRTLSVYTDCANLTRFSAQLSLECSSFLNVAAVRHRLIMEMKTLQNRQPESPTKPLSLPGQRSAHNLGCRLGFSINYFIRLSRPHVPTLKQKIARDIKELEELPLLDMKKIKQLNLPTVRKSTFLGQMPCAPQQAKSASSTFFKRSQSLPNMRVGRLLADELGIHLPPRRLSPDLPCHFKDTTEDGEVKGLVSLAEDLRRLVQGSVVKSTQWEAEQDESLELPPLIKALTWRKANEVRQEQLQRMLNSLHREEFYERQRRNTIVAAPASHPQAATVNVTVHDKMVVKVGDLQVSERIYIEEVAMQTYPPIYNHLLGEISTATMKSLDANLSTGEEVREMYKELMNTIPKDHLKFDLGPLTEPSATNLDLSACFASSTLTRKKSERVINEELNKILPTGPYSFEEVIDTPQTPNLPFKKRRAKKEFASWLRWWKASFNTDNYLKYLGTKESDYLPVIFHLYDFGEEEEEGQPKEAIRQATELQATKEEFHTGKWNTDSVMKGGLGTFLLFDHTAEDLSAMQRRLERLWTVLHYSEGERLDMAIKYSSSQYYLLLPDILEAWEEAARLIQDRELLLAELEQFEQTASDPNRLFDRDPEFFMLRKQEAKTRSRLHSELAQYNSELSVILNYIKETFNDTVRFRGRPYLEKMDWDTVEMLYWLQQERRASALRKDICTGGQRKKLPPIYCPSAALQDGTHDDIPQILNLRSFSANPKAEGHGISTS</sequence>
<dbReference type="PANTHER" id="PTHR16078:SF1">
    <property type="entry name" value="COILED-COIL DOMAIN-CONTAINING PROTEIN 87"/>
    <property type="match status" value="1"/>
</dbReference>
<dbReference type="PANTHER" id="PTHR16078">
    <property type="entry name" value="COILED-COIL DOMAIN-CONTAINING PROTEIN 87"/>
    <property type="match status" value="1"/>
</dbReference>
<reference evidence="1" key="2">
    <citation type="submission" date="2025-09" db="UniProtKB">
        <authorList>
            <consortium name="Ensembl"/>
        </authorList>
    </citation>
    <scope>IDENTIFICATION</scope>
</reference>
<keyword evidence="2" id="KW-1185">Reference proteome</keyword>
<name>A0A8D2LEJ8_VARKO</name>
<dbReference type="Proteomes" id="UP000694545">
    <property type="component" value="Unplaced"/>
</dbReference>
<protein>
    <submittedName>
        <fullName evidence="1">Coiled-coil domain containing 87</fullName>
    </submittedName>
</protein>
<reference evidence="1" key="1">
    <citation type="submission" date="2025-08" db="UniProtKB">
        <authorList>
            <consortium name="Ensembl"/>
        </authorList>
    </citation>
    <scope>IDENTIFICATION</scope>
</reference>
<dbReference type="AlphaFoldDB" id="A0A8D2LEJ8"/>
<dbReference type="OMA" id="GEWDWNT"/>
<evidence type="ECO:0000313" key="2">
    <source>
        <dbReference type="Proteomes" id="UP000694545"/>
    </source>
</evidence>
<proteinExistence type="predicted"/>
<dbReference type="Ensembl" id="ENSVKKT00000021874.1">
    <property type="protein sequence ID" value="ENSVKKP00000021342.1"/>
    <property type="gene ID" value="ENSVKKG00000014291.1"/>
</dbReference>
<dbReference type="InterPro" id="IPR037383">
    <property type="entry name" value="CCDC87"/>
</dbReference>
<evidence type="ECO:0000313" key="1">
    <source>
        <dbReference type="Ensembl" id="ENSVKKP00000021342.1"/>
    </source>
</evidence>